<keyword evidence="1" id="KW-0812">Transmembrane</keyword>
<proteinExistence type="predicted"/>
<reference evidence="3" key="1">
    <citation type="journal article" date="2019" name="Int. J. Syst. Evol. Microbiol.">
        <title>The Global Catalogue of Microorganisms (GCM) 10K type strain sequencing project: providing services to taxonomists for standard genome sequencing and annotation.</title>
        <authorList>
            <consortium name="The Broad Institute Genomics Platform"/>
            <consortium name="The Broad Institute Genome Sequencing Center for Infectious Disease"/>
            <person name="Wu L."/>
            <person name="Ma J."/>
        </authorList>
    </citation>
    <scope>NUCLEOTIDE SEQUENCE [LARGE SCALE GENOMIC DNA]</scope>
    <source>
        <strain evidence="3">CGMCC 1.10363</strain>
    </source>
</reference>
<dbReference type="Proteomes" id="UP001595900">
    <property type="component" value="Unassembled WGS sequence"/>
</dbReference>
<feature type="transmembrane region" description="Helical" evidence="1">
    <location>
        <begin position="22"/>
        <end position="46"/>
    </location>
</feature>
<organism evidence="2 3">
    <name type="scientific">Gryllotalpicola reticulitermitis</name>
    <dbReference type="NCBI Taxonomy" id="1184153"/>
    <lineage>
        <taxon>Bacteria</taxon>
        <taxon>Bacillati</taxon>
        <taxon>Actinomycetota</taxon>
        <taxon>Actinomycetes</taxon>
        <taxon>Micrococcales</taxon>
        <taxon>Microbacteriaceae</taxon>
        <taxon>Gryllotalpicola</taxon>
    </lineage>
</organism>
<comment type="caution">
    <text evidence="2">The sequence shown here is derived from an EMBL/GenBank/DDBJ whole genome shotgun (WGS) entry which is preliminary data.</text>
</comment>
<sequence length="94" mass="9322">MPHLTVSSGVYPNVGAVSSTDLISAVGALLTIVLITAAAMIVISGAAWAICHSSGNHQGASRARTTLWVCLGAAAMAGGADAWVNFLISVGGTI</sequence>
<feature type="transmembrane region" description="Helical" evidence="1">
    <location>
        <begin position="67"/>
        <end position="88"/>
    </location>
</feature>
<dbReference type="RefSeq" id="WP_390231592.1">
    <property type="nucleotide sequence ID" value="NZ_JBHSCN010000017.1"/>
</dbReference>
<gene>
    <name evidence="2" type="ORF">ACFOYW_16705</name>
</gene>
<accession>A0ABV8Q9I8</accession>
<name>A0ABV8Q9I8_9MICO</name>
<keyword evidence="3" id="KW-1185">Reference proteome</keyword>
<evidence type="ECO:0000313" key="3">
    <source>
        <dbReference type="Proteomes" id="UP001595900"/>
    </source>
</evidence>
<dbReference type="Pfam" id="PF19607">
    <property type="entry name" value="DUF6112"/>
    <property type="match status" value="1"/>
</dbReference>
<dbReference type="InterPro" id="IPR046094">
    <property type="entry name" value="DUF6112"/>
</dbReference>
<keyword evidence="1" id="KW-1133">Transmembrane helix</keyword>
<evidence type="ECO:0000256" key="1">
    <source>
        <dbReference type="SAM" id="Phobius"/>
    </source>
</evidence>
<protein>
    <submittedName>
        <fullName evidence="2">DUF6112 family protein</fullName>
    </submittedName>
</protein>
<keyword evidence="1" id="KW-0472">Membrane</keyword>
<evidence type="ECO:0000313" key="2">
    <source>
        <dbReference type="EMBL" id="MFC4245011.1"/>
    </source>
</evidence>
<dbReference type="EMBL" id="JBHSCN010000017">
    <property type="protein sequence ID" value="MFC4245011.1"/>
    <property type="molecule type" value="Genomic_DNA"/>
</dbReference>